<dbReference type="PANTHER" id="PTHR31817">
    <property type="match status" value="1"/>
</dbReference>
<dbReference type="Proteomes" id="UP000294558">
    <property type="component" value="Unassembled WGS sequence"/>
</dbReference>
<comment type="cofactor">
    <cofactor evidence="1">
        <name>Zn(2+)</name>
        <dbReference type="ChEBI" id="CHEBI:29105"/>
    </cofactor>
</comment>
<dbReference type="Pfam" id="PF08014">
    <property type="entry name" value="MATCAP"/>
    <property type="match status" value="1"/>
</dbReference>
<dbReference type="AlphaFoldDB" id="A0A4V3EIY1"/>
<dbReference type="GO" id="GO:0006508">
    <property type="term" value="P:proteolysis"/>
    <property type="evidence" value="ECO:0007669"/>
    <property type="project" value="UniProtKB-KW"/>
</dbReference>
<proteinExistence type="predicted"/>
<sequence>MHDDAAQRYRSVSRQLHDIAKPMRVLSRLNWPGHIREDFLAGGATALPAPSYEPFDATDTVAAVEAARSELEPGFVVDDWLVRECDAIEATACMLASVGTADFHEYSARLYGSPTRPLPYDPATPLDLANRIHTALDELATSKLLPQPIRDQTALDVVSTLEPAVRDHFGEQAPEILIVDELSANAVASTSRIKVRRDARFTRKDALQLLNHEAHIHVATGLNGRAQTEIPILAIGHPGTTRTQEGLAVYAEYLSGTLGLDRLRRLADRIVAVQLAADGADFIEVFRWFRERSADDEQAFESTRRIFRGAPIDGGAPFTKDCAYLSGFLSVATFVRAAFNAGRADTVALLFSGKLDLWSVAALAELRAAGLVNPARFLPPWASDPSWVLTHLTLSTFQAGIDLDVVTEHIAELLAQVPAVDIVAGARFRAEAP</sequence>
<protein>
    <submittedName>
        <fullName evidence="5">Uncharacterized protein (TIGR02421 family)</fullName>
    </submittedName>
</protein>
<reference evidence="5 6" key="1">
    <citation type="submission" date="2019-03" db="EMBL/GenBank/DDBJ databases">
        <title>Sequencing the genomes of 1000 actinobacteria strains.</title>
        <authorList>
            <person name="Klenk H.-P."/>
        </authorList>
    </citation>
    <scope>NUCLEOTIDE SEQUENCE [LARGE SCALE GENOMIC DNA]</scope>
    <source>
        <strain evidence="5 6">DSM 18936</strain>
    </source>
</reference>
<accession>A0A4V3EIY1</accession>
<comment type="caution">
    <text evidence="5">The sequence shown here is derived from an EMBL/GenBank/DDBJ whole genome shotgun (WGS) entry which is preliminary data.</text>
</comment>
<gene>
    <name evidence="5" type="ORF">BDK89_0752</name>
</gene>
<dbReference type="EMBL" id="SOAU01000001">
    <property type="protein sequence ID" value="TDT15188.1"/>
    <property type="molecule type" value="Genomic_DNA"/>
</dbReference>
<dbReference type="GO" id="GO:0008237">
    <property type="term" value="F:metallopeptidase activity"/>
    <property type="evidence" value="ECO:0007669"/>
    <property type="project" value="UniProtKB-KW"/>
</dbReference>
<dbReference type="PANTHER" id="PTHR31817:SF0">
    <property type="entry name" value="CHROMOSOME UNDETERMINED SCAFFOLD_67, WHOLE GENOME SHOTGUN SEQUENCE"/>
    <property type="match status" value="1"/>
</dbReference>
<dbReference type="SMART" id="SM01154">
    <property type="entry name" value="DUF1704"/>
    <property type="match status" value="1"/>
</dbReference>
<evidence type="ECO:0000256" key="3">
    <source>
        <dbReference type="ARBA" id="ARBA00022801"/>
    </source>
</evidence>
<keyword evidence="4" id="KW-0482">Metalloprotease</keyword>
<dbReference type="InterPro" id="IPR012548">
    <property type="entry name" value="MATCAP"/>
</dbReference>
<evidence type="ECO:0000256" key="1">
    <source>
        <dbReference type="ARBA" id="ARBA00001947"/>
    </source>
</evidence>
<organism evidence="5 6">
    <name type="scientific">Ilumatobacter fluminis</name>
    <dbReference type="NCBI Taxonomy" id="467091"/>
    <lineage>
        <taxon>Bacteria</taxon>
        <taxon>Bacillati</taxon>
        <taxon>Actinomycetota</taxon>
        <taxon>Acidimicrobiia</taxon>
        <taxon>Acidimicrobiales</taxon>
        <taxon>Ilumatobacteraceae</taxon>
        <taxon>Ilumatobacter</taxon>
    </lineage>
</organism>
<dbReference type="RefSeq" id="WP_208293954.1">
    <property type="nucleotide sequence ID" value="NZ_SOAU01000001.1"/>
</dbReference>
<keyword evidence="3" id="KW-0378">Hydrolase</keyword>
<evidence type="ECO:0000313" key="6">
    <source>
        <dbReference type="Proteomes" id="UP000294558"/>
    </source>
</evidence>
<evidence type="ECO:0000256" key="2">
    <source>
        <dbReference type="ARBA" id="ARBA00022670"/>
    </source>
</evidence>
<evidence type="ECO:0000256" key="4">
    <source>
        <dbReference type="ARBA" id="ARBA00023049"/>
    </source>
</evidence>
<keyword evidence="2" id="KW-0645">Protease</keyword>
<dbReference type="GO" id="GO:0080164">
    <property type="term" value="P:regulation of nitric oxide metabolic process"/>
    <property type="evidence" value="ECO:0007669"/>
    <property type="project" value="TreeGrafter"/>
</dbReference>
<evidence type="ECO:0000313" key="5">
    <source>
        <dbReference type="EMBL" id="TDT15188.1"/>
    </source>
</evidence>
<keyword evidence="6" id="KW-1185">Reference proteome</keyword>
<name>A0A4V3EIY1_9ACTN</name>